<organism evidence="1 2">
    <name type="scientific">Auriscalpium vulgare</name>
    <dbReference type="NCBI Taxonomy" id="40419"/>
    <lineage>
        <taxon>Eukaryota</taxon>
        <taxon>Fungi</taxon>
        <taxon>Dikarya</taxon>
        <taxon>Basidiomycota</taxon>
        <taxon>Agaricomycotina</taxon>
        <taxon>Agaricomycetes</taxon>
        <taxon>Russulales</taxon>
        <taxon>Auriscalpiaceae</taxon>
        <taxon>Auriscalpium</taxon>
    </lineage>
</organism>
<protein>
    <submittedName>
        <fullName evidence="1">Uncharacterized protein</fullName>
    </submittedName>
</protein>
<name>A0ACB8RVL1_9AGAM</name>
<evidence type="ECO:0000313" key="1">
    <source>
        <dbReference type="EMBL" id="KAI0047972.1"/>
    </source>
</evidence>
<accession>A0ACB8RVL1</accession>
<reference evidence="1" key="1">
    <citation type="submission" date="2021-02" db="EMBL/GenBank/DDBJ databases">
        <authorList>
            <consortium name="DOE Joint Genome Institute"/>
            <person name="Ahrendt S."/>
            <person name="Looney B.P."/>
            <person name="Miyauchi S."/>
            <person name="Morin E."/>
            <person name="Drula E."/>
            <person name="Courty P.E."/>
            <person name="Chicoki N."/>
            <person name="Fauchery L."/>
            <person name="Kohler A."/>
            <person name="Kuo A."/>
            <person name="Labutti K."/>
            <person name="Pangilinan J."/>
            <person name="Lipzen A."/>
            <person name="Riley R."/>
            <person name="Andreopoulos W."/>
            <person name="He G."/>
            <person name="Johnson J."/>
            <person name="Barry K.W."/>
            <person name="Grigoriev I.V."/>
            <person name="Nagy L."/>
            <person name="Hibbett D."/>
            <person name="Henrissat B."/>
            <person name="Matheny P.B."/>
            <person name="Labbe J."/>
            <person name="Martin F."/>
        </authorList>
    </citation>
    <scope>NUCLEOTIDE SEQUENCE</scope>
    <source>
        <strain evidence="1">FP105234-sp</strain>
    </source>
</reference>
<proteinExistence type="predicted"/>
<keyword evidence="2" id="KW-1185">Reference proteome</keyword>
<reference evidence="1" key="2">
    <citation type="journal article" date="2022" name="New Phytol.">
        <title>Evolutionary transition to the ectomycorrhizal habit in the genomes of a hyperdiverse lineage of mushroom-forming fungi.</title>
        <authorList>
            <person name="Looney B."/>
            <person name="Miyauchi S."/>
            <person name="Morin E."/>
            <person name="Drula E."/>
            <person name="Courty P.E."/>
            <person name="Kohler A."/>
            <person name="Kuo A."/>
            <person name="LaButti K."/>
            <person name="Pangilinan J."/>
            <person name="Lipzen A."/>
            <person name="Riley R."/>
            <person name="Andreopoulos W."/>
            <person name="He G."/>
            <person name="Johnson J."/>
            <person name="Nolan M."/>
            <person name="Tritt A."/>
            <person name="Barry K.W."/>
            <person name="Grigoriev I.V."/>
            <person name="Nagy L.G."/>
            <person name="Hibbett D."/>
            <person name="Henrissat B."/>
            <person name="Matheny P.B."/>
            <person name="Labbe J."/>
            <person name="Martin F.M."/>
        </authorList>
    </citation>
    <scope>NUCLEOTIDE SEQUENCE</scope>
    <source>
        <strain evidence="1">FP105234-sp</strain>
    </source>
</reference>
<dbReference type="EMBL" id="MU275894">
    <property type="protein sequence ID" value="KAI0047972.1"/>
    <property type="molecule type" value="Genomic_DNA"/>
</dbReference>
<comment type="caution">
    <text evidence="1">The sequence shown here is derived from an EMBL/GenBank/DDBJ whole genome shotgun (WGS) entry which is preliminary data.</text>
</comment>
<evidence type="ECO:0000313" key="2">
    <source>
        <dbReference type="Proteomes" id="UP000814033"/>
    </source>
</evidence>
<sequence length="585" mass="65193">MADPAHLIPIAPIHTAPVEIIGEILCYALSGPLEHGHDQRVSSILRVCRRWNQIAMQSKEFRSHQFVPRPGADTESTQALLDYTAPHPIRICTYAHIRRDPGEPDPEDVAHHRVIALPTHPILGPLAITLRNVARIREVRLVGCEDDIGLDTIFYKAVRSFFQRLGPASASADASVTTAIEEPLEELALEGMAPGEGSVPMDLERLEINGLLENAHLIGFLLYAFPIDPRFNFMSVREITLQSCGLDFTSAAIFRSPVLTTVNLTYHYMVPVSWENELEEWGRIVNALERMTMVKTLRLQLARPRIEQEHFGSYPPRVYVLPSLQQFIIGDHPITVIKLLNHIRFPHSASLFLSFYLDRKDFPSTQASDISSALTEYFPTSSAPFRSLIIEGNSEDRDGCSWVLLPPAESGRGSLRVGTATYNNTYRIFSSRRAASNDLRRYVVDLFTLGGADLLKDITHVSIRLPGALSAKLWSRILVSLPRLKELLISGDAVAGWMDLCLKASNDRNARPALKSPILPRLRIVDTTFHGPEVCSRLISCVLLVAGKGCTATLDGCSFIQIERDTWRQANHLMRGGHCTFNGEA</sequence>
<dbReference type="Proteomes" id="UP000814033">
    <property type="component" value="Unassembled WGS sequence"/>
</dbReference>
<gene>
    <name evidence="1" type="ORF">FA95DRAFT_1139503</name>
</gene>